<dbReference type="Gene3D" id="1.10.10.2670">
    <property type="entry name" value="E3 ubiquitin-protein ligase"/>
    <property type="match status" value="1"/>
</dbReference>
<feature type="compositionally biased region" description="Low complexity" evidence="1">
    <location>
        <begin position="566"/>
        <end position="587"/>
    </location>
</feature>
<feature type="region of interest" description="Disordered" evidence="1">
    <location>
        <begin position="1"/>
        <end position="26"/>
    </location>
</feature>
<comment type="caution">
    <text evidence="2">The sequence shown here is derived from an EMBL/GenBank/DDBJ whole genome shotgun (WGS) entry which is preliminary data.</text>
</comment>
<feature type="compositionally biased region" description="Basic and acidic residues" evidence="1">
    <location>
        <begin position="522"/>
        <end position="534"/>
    </location>
</feature>
<dbReference type="EMBL" id="JACAZH010000001">
    <property type="protein sequence ID" value="KAF7376061.1"/>
    <property type="molecule type" value="Genomic_DNA"/>
</dbReference>
<dbReference type="Proteomes" id="UP000623467">
    <property type="component" value="Unassembled WGS sequence"/>
</dbReference>
<feature type="compositionally biased region" description="Pro residues" evidence="1">
    <location>
        <begin position="431"/>
        <end position="446"/>
    </location>
</feature>
<feature type="compositionally biased region" description="Basic and acidic residues" evidence="1">
    <location>
        <begin position="473"/>
        <end position="487"/>
    </location>
</feature>
<feature type="compositionally biased region" description="Basic and acidic residues" evidence="1">
    <location>
        <begin position="419"/>
        <end position="430"/>
    </location>
</feature>
<dbReference type="InterPro" id="IPR042065">
    <property type="entry name" value="E3_ELL-like"/>
</dbReference>
<dbReference type="SUPFAM" id="SSF46785">
    <property type="entry name" value="Winged helix' DNA-binding domain"/>
    <property type="match status" value="1"/>
</dbReference>
<feature type="compositionally biased region" description="Polar residues" evidence="1">
    <location>
        <begin position="1"/>
        <end position="25"/>
    </location>
</feature>
<organism evidence="2 3">
    <name type="scientific">Mycena sanguinolenta</name>
    <dbReference type="NCBI Taxonomy" id="230812"/>
    <lineage>
        <taxon>Eukaryota</taxon>
        <taxon>Fungi</taxon>
        <taxon>Dikarya</taxon>
        <taxon>Basidiomycota</taxon>
        <taxon>Agaricomycotina</taxon>
        <taxon>Agaricomycetes</taxon>
        <taxon>Agaricomycetidae</taxon>
        <taxon>Agaricales</taxon>
        <taxon>Marasmiineae</taxon>
        <taxon>Mycenaceae</taxon>
        <taxon>Mycena</taxon>
    </lineage>
</organism>
<keyword evidence="3" id="KW-1185">Reference proteome</keyword>
<evidence type="ECO:0000256" key="1">
    <source>
        <dbReference type="SAM" id="MobiDB-lite"/>
    </source>
</evidence>
<accession>A0A8H7DLY0</accession>
<evidence type="ECO:0000313" key="3">
    <source>
        <dbReference type="Proteomes" id="UP000623467"/>
    </source>
</evidence>
<feature type="compositionally biased region" description="Basic and acidic residues" evidence="1">
    <location>
        <begin position="315"/>
        <end position="354"/>
    </location>
</feature>
<feature type="compositionally biased region" description="Low complexity" evidence="1">
    <location>
        <begin position="596"/>
        <end position="609"/>
    </location>
</feature>
<protein>
    <recommendedName>
        <fullName evidence="4">RNA polymerase II elongation factor ELL N-terminal domain-containing protein</fullName>
    </recommendedName>
</protein>
<dbReference type="AlphaFoldDB" id="A0A8H7DLY0"/>
<name>A0A8H7DLY0_9AGAR</name>
<feature type="region of interest" description="Disordered" evidence="1">
    <location>
        <begin position="300"/>
        <end position="668"/>
    </location>
</feature>
<evidence type="ECO:0008006" key="4">
    <source>
        <dbReference type="Google" id="ProtNLM"/>
    </source>
</evidence>
<dbReference type="OrthoDB" id="2587563at2759"/>
<proteinExistence type="predicted"/>
<evidence type="ECO:0000313" key="2">
    <source>
        <dbReference type="EMBL" id="KAF7376061.1"/>
    </source>
</evidence>
<gene>
    <name evidence="2" type="ORF">MSAN_00020900</name>
</gene>
<dbReference type="InterPro" id="IPR036390">
    <property type="entry name" value="WH_DNA-bd_sf"/>
</dbReference>
<reference evidence="2" key="1">
    <citation type="submission" date="2020-05" db="EMBL/GenBank/DDBJ databases">
        <title>Mycena genomes resolve the evolution of fungal bioluminescence.</title>
        <authorList>
            <person name="Tsai I.J."/>
        </authorList>
    </citation>
    <scope>NUCLEOTIDE SEQUENCE</scope>
    <source>
        <strain evidence="2">160909Yilan</strain>
    </source>
</reference>
<feature type="compositionally biased region" description="Polar residues" evidence="1">
    <location>
        <begin position="650"/>
        <end position="660"/>
    </location>
</feature>
<sequence>MSLPTNVKLSVQGHSRPGDTSQSAPKQAMIVRMTAETLDALQANPRMEFTFGPEPGISIGDAFFPMRPVKENYPHDLYLRASSAAKPMAPLKLYANITGKFTVERDLAQVQDIIRTTTLAAENKKNNPRYHSARWTSYRPCYLPEYHQEEKALSAFMKPIAQPRASTSTATRAASPHPGAPSPLRTAVIKALALGEKSFDELVRLAPVESDVEKGKRRLVELLNQIAEHPKSSKSSSSQWCLKPATWVEVRPYEWSDLTEQEKVSVARTARVTFSNLHIPESDPVWAHVHFRQNVESSMLTLGPGSSKASPAERAAGKSDVPKRGVSSKEAKERKIKPKPDPKAEISMRDESRPAPRLSNTTATKDKEIDELPGPSAVKAAVPRKVPGSGFRISKGPSPDSQTPPASAVPASGQAPRTRPVDARTNREPPRPSLPAKPAPPIPPPVQEKKPAQARIKKIKDVGQMKDAGPAVESRERERGEIPEKEPLKRKKVPQDADESDALVGSVAKRRKTDGIVSTSTSRDRDLSLPRKPETSSSASRSLPPKTKREPSPLPPARPQQKVKTSSDSSLPPSRSSLSSRPAAGSSHVHAESHSNSKSSSQSHRSSSSLTKRRERRSPIYTSSEDEAGTRGEPMPLPTPPAATAHPSNRVRSSQSSNANRPLPTDRIGLRKRYNATYLKYLASYQQLYAQQTRLEKEDVEVLSPEDTMKLKADHKRYEKELESIRAIFTAKERGELKSD</sequence>